<comment type="caution">
    <text evidence="1">The sequence shown here is derived from an EMBL/GenBank/DDBJ whole genome shotgun (WGS) entry which is preliminary data.</text>
</comment>
<organism evidence="1 2">
    <name type="scientific">Acinetobacter modestus</name>
    <dbReference type="NCBI Taxonomy" id="1776740"/>
    <lineage>
        <taxon>Bacteria</taxon>
        <taxon>Pseudomonadati</taxon>
        <taxon>Pseudomonadota</taxon>
        <taxon>Gammaproteobacteria</taxon>
        <taxon>Moraxellales</taxon>
        <taxon>Moraxellaceae</taxon>
        <taxon>Acinetobacter</taxon>
    </lineage>
</organism>
<accession>A0ABN0JP90</accession>
<evidence type="ECO:0000313" key="2">
    <source>
        <dbReference type="Proteomes" id="UP000013190"/>
    </source>
</evidence>
<proteinExistence type="predicted"/>
<dbReference type="EMBL" id="APOJ01000023">
    <property type="protein sequence ID" value="ENU27013.1"/>
    <property type="molecule type" value="Genomic_DNA"/>
</dbReference>
<keyword evidence="2" id="KW-1185">Reference proteome</keyword>
<sequence>MGTYLFISYSNLTPIAAIKLIADAAGGFIYSEPNSNTLTIKPRYKKTWWDSIAIDDYDRIIPESVVTDISTDYIMYPDYNGVFLTNDRNGNTGQVKRVGTAGDVKLEPINDPLFTSVSAMYEKGREVLAKAGMVQTHSLLMPITQEIGQCLPVELTVFNGDWWGITDGVSGSFSYEKVTQTTSIERVNCE</sequence>
<reference evidence="1 2" key="2">
    <citation type="journal article" date="2016" name="Int. J. Syst. Evol. Microbiol.">
        <title>Taxonomy of haemolytic and/or proteolytic strains of the genus Acinetobacter with the proposal of Acinetobacter courvalinii sp. nov. (genomic species 14 sensu Bouvet &amp; Jeanjean), Acinetobacter dispersus sp. nov. (genomic species 17), Acinetobacter modestus sp. nov., Acinetobacter proteolyticus sp. nov. and Acinetobacter vivianii sp. nov.</title>
        <authorList>
            <person name="Nemec A."/>
            <person name="Radolfova-Krizova L."/>
            <person name="Maixnerova M."/>
            <person name="Vrestiakova E."/>
            <person name="Jezek P."/>
            <person name="Sedo O."/>
        </authorList>
    </citation>
    <scope>NUCLEOTIDE SEQUENCE [LARGE SCALE GENOMIC DNA]</scope>
    <source>
        <strain evidence="1 2">NIPH 236</strain>
    </source>
</reference>
<dbReference type="Proteomes" id="UP000013190">
    <property type="component" value="Unassembled WGS sequence"/>
</dbReference>
<gene>
    <name evidence="1" type="ORF">F992_01617</name>
</gene>
<name>A0ABN0JP90_9GAMM</name>
<protein>
    <submittedName>
        <fullName evidence="1">Uncharacterized protein</fullName>
    </submittedName>
</protein>
<evidence type="ECO:0000313" key="1">
    <source>
        <dbReference type="EMBL" id="ENU27013.1"/>
    </source>
</evidence>
<reference evidence="2" key="1">
    <citation type="submission" date="2013-02" db="EMBL/GenBank/DDBJ databases">
        <title>The Genome Sequence of Acinetobacter sp. NIPH 236.</title>
        <authorList>
            <consortium name="The Broad Institute Genome Sequencing Platform"/>
            <consortium name="The Broad Institute Genome Sequencing Center for Infectious Disease"/>
            <person name="Cerqueira G."/>
            <person name="Feldgarden M."/>
            <person name="Courvalin P."/>
            <person name="Perichon B."/>
            <person name="Grillot-Courvalin C."/>
            <person name="Clermont D."/>
            <person name="Rocha E."/>
            <person name="Yoon E.-J."/>
            <person name="Nemec A."/>
            <person name="Walker B."/>
            <person name="Young S.K."/>
            <person name="Zeng Q."/>
            <person name="Gargeya S."/>
            <person name="Fitzgerald M."/>
            <person name="Haas B."/>
            <person name="Abouelleil A."/>
            <person name="Alvarado L."/>
            <person name="Arachchi H.M."/>
            <person name="Berlin A.M."/>
            <person name="Chapman S.B."/>
            <person name="Dewar J."/>
            <person name="Goldberg J."/>
            <person name="Griggs A."/>
            <person name="Gujja S."/>
            <person name="Hansen M."/>
            <person name="Howarth C."/>
            <person name="Imamovic A."/>
            <person name="Larimer J."/>
            <person name="McCowan C."/>
            <person name="Murphy C."/>
            <person name="Neiman D."/>
            <person name="Pearson M."/>
            <person name="Priest M."/>
            <person name="Roberts A."/>
            <person name="Saif S."/>
            <person name="Shea T."/>
            <person name="Sisk P."/>
            <person name="Sykes S."/>
            <person name="Wortman J."/>
            <person name="Nusbaum C."/>
            <person name="Birren B."/>
        </authorList>
    </citation>
    <scope>NUCLEOTIDE SEQUENCE [LARGE SCALE GENOMIC DNA]</scope>
    <source>
        <strain evidence="2">NIPH 236</strain>
    </source>
</reference>